<evidence type="ECO:0000256" key="2">
    <source>
        <dbReference type="ARBA" id="ARBA00008255"/>
    </source>
</evidence>
<proteinExistence type="inferred from homology"/>
<organism evidence="10 11">
    <name type="scientific">Shewanella submarina</name>
    <dbReference type="NCBI Taxonomy" id="2016376"/>
    <lineage>
        <taxon>Bacteria</taxon>
        <taxon>Pseudomonadati</taxon>
        <taxon>Pseudomonadota</taxon>
        <taxon>Gammaproteobacteria</taxon>
        <taxon>Alteromonadales</taxon>
        <taxon>Shewanellaceae</taxon>
        <taxon>Shewanella</taxon>
    </lineage>
</organism>
<evidence type="ECO:0000256" key="9">
    <source>
        <dbReference type="SAM" id="Phobius"/>
    </source>
</evidence>
<dbReference type="EMBL" id="JBHRTD010000006">
    <property type="protein sequence ID" value="MFC3137930.1"/>
    <property type="molecule type" value="Genomic_DNA"/>
</dbReference>
<reference evidence="11" key="1">
    <citation type="journal article" date="2019" name="Int. J. Syst. Evol. Microbiol.">
        <title>The Global Catalogue of Microorganisms (GCM) 10K type strain sequencing project: providing services to taxonomists for standard genome sequencing and annotation.</title>
        <authorList>
            <consortium name="The Broad Institute Genomics Platform"/>
            <consortium name="The Broad Institute Genome Sequencing Center for Infectious Disease"/>
            <person name="Wu L."/>
            <person name="Ma J."/>
        </authorList>
    </citation>
    <scope>NUCLEOTIDE SEQUENCE [LARGE SCALE GENOMIC DNA]</scope>
    <source>
        <strain evidence="11">KCTC 52277</strain>
    </source>
</reference>
<evidence type="ECO:0000313" key="11">
    <source>
        <dbReference type="Proteomes" id="UP001595621"/>
    </source>
</evidence>
<feature type="region of interest" description="Disordered" evidence="8">
    <location>
        <begin position="1"/>
        <end position="29"/>
    </location>
</feature>
<evidence type="ECO:0000256" key="7">
    <source>
        <dbReference type="ARBA" id="ARBA00023136"/>
    </source>
</evidence>
<feature type="compositionally biased region" description="Polar residues" evidence="8">
    <location>
        <begin position="7"/>
        <end position="26"/>
    </location>
</feature>
<evidence type="ECO:0000256" key="6">
    <source>
        <dbReference type="ARBA" id="ARBA00022989"/>
    </source>
</evidence>
<dbReference type="RefSeq" id="WP_248934875.1">
    <property type="nucleotide sequence ID" value="NZ_JAKILF010000002.1"/>
</dbReference>
<dbReference type="InterPro" id="IPR006507">
    <property type="entry name" value="UPF0283"/>
</dbReference>
<keyword evidence="6 9" id="KW-1133">Transmembrane helix</keyword>
<gene>
    <name evidence="10" type="ORF">ACFOE0_06955</name>
</gene>
<dbReference type="Proteomes" id="UP001595621">
    <property type="component" value="Unassembled WGS sequence"/>
</dbReference>
<comment type="caution">
    <text evidence="10">The sequence shown here is derived from an EMBL/GenBank/DDBJ whole genome shotgun (WGS) entry which is preliminary data.</text>
</comment>
<sequence>MSEDKQNSPSSFKPRQVFDSSATEINSSEKDTLLPAREYRAELLEPEEATEQLTEESAQRLSVEPISGRPRISGLGKLLLASLSLLLGVEMVLTLEAAWNNSPWLFSLYAAVSGIATAWLGRGLWREYRLLRRLKLSEQNRLAAERLSQSMQQGETERFIEQVCAHLPASTELERFYQSRREDQNDAEQLLLFDELVLSPVDKRARAVVRKYAGESALLLAASPLAVLDMALIMWRNQKMIREVAACYGIELGYWSRVKLVKGIISNILYAGATEVALDLGSQLLSMEVTGKLSARLAQGLGGGLLTARLGYQAMALCRPLTFNEASRPRLGQMHRELLSELKSFSASVLNSEKPKESAGRNK</sequence>
<keyword evidence="7 9" id="KW-0472">Membrane</keyword>
<protein>
    <submittedName>
        <fullName evidence="10">TIGR01620 family protein</fullName>
    </submittedName>
</protein>
<comment type="similarity">
    <text evidence="2">Belongs to the UPF0283 family.</text>
</comment>
<keyword evidence="5 9" id="KW-0812">Transmembrane</keyword>
<dbReference type="PANTHER" id="PTHR39342">
    <property type="entry name" value="UPF0283 MEMBRANE PROTEIN YCJF"/>
    <property type="match status" value="1"/>
</dbReference>
<evidence type="ECO:0000313" key="10">
    <source>
        <dbReference type="EMBL" id="MFC3137930.1"/>
    </source>
</evidence>
<dbReference type="Pfam" id="PF05128">
    <property type="entry name" value="DUF697"/>
    <property type="match status" value="1"/>
</dbReference>
<accession>A0ABV7GCE2</accession>
<evidence type="ECO:0000256" key="5">
    <source>
        <dbReference type="ARBA" id="ARBA00022692"/>
    </source>
</evidence>
<keyword evidence="4" id="KW-0997">Cell inner membrane</keyword>
<dbReference type="InterPro" id="IPR021147">
    <property type="entry name" value="DUF697"/>
</dbReference>
<feature type="transmembrane region" description="Helical" evidence="9">
    <location>
        <begin position="104"/>
        <end position="125"/>
    </location>
</feature>
<keyword evidence="11" id="KW-1185">Reference proteome</keyword>
<keyword evidence="3" id="KW-1003">Cell membrane</keyword>
<feature type="transmembrane region" description="Helical" evidence="9">
    <location>
        <begin position="78"/>
        <end position="98"/>
    </location>
</feature>
<evidence type="ECO:0000256" key="1">
    <source>
        <dbReference type="ARBA" id="ARBA00004429"/>
    </source>
</evidence>
<comment type="subcellular location">
    <subcellularLocation>
        <location evidence="1">Cell inner membrane</location>
        <topology evidence="1">Multi-pass membrane protein</topology>
    </subcellularLocation>
</comment>
<evidence type="ECO:0000256" key="4">
    <source>
        <dbReference type="ARBA" id="ARBA00022519"/>
    </source>
</evidence>
<evidence type="ECO:0000256" key="8">
    <source>
        <dbReference type="SAM" id="MobiDB-lite"/>
    </source>
</evidence>
<dbReference type="PANTHER" id="PTHR39342:SF1">
    <property type="entry name" value="UPF0283 MEMBRANE PROTEIN YCJF"/>
    <property type="match status" value="1"/>
</dbReference>
<name>A0ABV7GCE2_9GAMM</name>
<feature type="transmembrane region" description="Helical" evidence="9">
    <location>
        <begin position="212"/>
        <end position="235"/>
    </location>
</feature>
<dbReference type="NCBIfam" id="TIGR01620">
    <property type="entry name" value="hyp_HI0043"/>
    <property type="match status" value="1"/>
</dbReference>
<evidence type="ECO:0000256" key="3">
    <source>
        <dbReference type="ARBA" id="ARBA00022475"/>
    </source>
</evidence>